<dbReference type="EMBL" id="LT840184">
    <property type="protein sequence ID" value="SMF85793.1"/>
    <property type="molecule type" value="Genomic_DNA"/>
</dbReference>
<reference evidence="5 6" key="1">
    <citation type="submission" date="2017-04" db="EMBL/GenBank/DDBJ databases">
        <authorList>
            <person name="Afonso C.L."/>
            <person name="Miller P.J."/>
            <person name="Scott M.A."/>
            <person name="Spackman E."/>
            <person name="Goraichik I."/>
            <person name="Dimitrov K.M."/>
            <person name="Suarez D.L."/>
            <person name="Swayne D.E."/>
        </authorList>
    </citation>
    <scope>NUCLEOTIDE SEQUENCE [LARGE SCALE GENOMIC DNA]</scope>
    <source>
        <strain evidence="5 6">N3/975</strain>
    </source>
</reference>
<evidence type="ECO:0000256" key="4">
    <source>
        <dbReference type="ARBA" id="ARBA00022825"/>
    </source>
</evidence>
<evidence type="ECO:0000313" key="6">
    <source>
        <dbReference type="Proteomes" id="UP000192940"/>
    </source>
</evidence>
<dbReference type="Gene3D" id="3.40.50.880">
    <property type="match status" value="1"/>
</dbReference>
<dbReference type="GO" id="GO:0008236">
    <property type="term" value="F:serine-type peptidase activity"/>
    <property type="evidence" value="ECO:0007669"/>
    <property type="project" value="UniProtKB-KW"/>
</dbReference>
<evidence type="ECO:0000313" key="5">
    <source>
        <dbReference type="EMBL" id="SMF85793.1"/>
    </source>
</evidence>
<dbReference type="AlphaFoldDB" id="A0A1X7HHG8"/>
<keyword evidence="6" id="KW-1185">Reference proteome</keyword>
<keyword evidence="3" id="KW-0378">Hydrolase</keyword>
<comment type="similarity">
    <text evidence="1">Belongs to the peptidase S51 family.</text>
</comment>
<dbReference type="STRING" id="1313296.SAMN05661091_3160"/>
<dbReference type="InterPro" id="IPR005320">
    <property type="entry name" value="Peptidase_S51"/>
</dbReference>
<protein>
    <submittedName>
        <fullName evidence="5">Cyanophycinase</fullName>
    </submittedName>
</protein>
<dbReference type="RefSeq" id="WP_208914056.1">
    <property type="nucleotide sequence ID" value="NZ_LT840184.1"/>
</dbReference>
<keyword evidence="2" id="KW-0645">Protease</keyword>
<name>A0A1X7HHG8_9BACL</name>
<evidence type="ECO:0000256" key="2">
    <source>
        <dbReference type="ARBA" id="ARBA00022670"/>
    </source>
</evidence>
<accession>A0A1X7HHG8</accession>
<dbReference type="SUPFAM" id="SSF52317">
    <property type="entry name" value="Class I glutamine amidotransferase-like"/>
    <property type="match status" value="1"/>
</dbReference>
<organism evidence="5 6">
    <name type="scientific">Paenibacillus uliginis N3/975</name>
    <dbReference type="NCBI Taxonomy" id="1313296"/>
    <lineage>
        <taxon>Bacteria</taxon>
        <taxon>Bacillati</taxon>
        <taxon>Bacillota</taxon>
        <taxon>Bacilli</taxon>
        <taxon>Bacillales</taxon>
        <taxon>Paenibacillaceae</taxon>
        <taxon>Paenibacillus</taxon>
    </lineage>
</organism>
<sequence length="227" mass="25624">MKTHYYLGWFNNFFPENLGRVLQEDITDRKSLAMISSNPFFYEDDGATERSWLDQAGIMFDEYHLINYRVQKEDAQTLIQNASVIFLLGGNTLKQNGFLMEYELSDLIKKSRAVVMGASAGAINMSAKWLCSKNFGYKVEISSVYDGIGLDDFSVLSHFDLENNIALVQGELSPLSEEMNIYASNKDCAVRVKGDKIDILGNVYLISHSKIQKLDETLSTLVFGPKQ</sequence>
<evidence type="ECO:0000256" key="1">
    <source>
        <dbReference type="ARBA" id="ARBA00006534"/>
    </source>
</evidence>
<dbReference type="Pfam" id="PF03575">
    <property type="entry name" value="Peptidase_S51"/>
    <property type="match status" value="1"/>
</dbReference>
<evidence type="ECO:0000256" key="3">
    <source>
        <dbReference type="ARBA" id="ARBA00022801"/>
    </source>
</evidence>
<proteinExistence type="inferred from homology"/>
<gene>
    <name evidence="5" type="ORF">SAMN05661091_3160</name>
</gene>
<dbReference type="Proteomes" id="UP000192940">
    <property type="component" value="Chromosome I"/>
</dbReference>
<keyword evidence="4" id="KW-0720">Serine protease</keyword>
<dbReference type="GO" id="GO:0006508">
    <property type="term" value="P:proteolysis"/>
    <property type="evidence" value="ECO:0007669"/>
    <property type="project" value="UniProtKB-KW"/>
</dbReference>
<dbReference type="InterPro" id="IPR029062">
    <property type="entry name" value="Class_I_gatase-like"/>
</dbReference>